<protein>
    <submittedName>
        <fullName evidence="1">Uncharacterized protein</fullName>
    </submittedName>
</protein>
<evidence type="ECO:0000313" key="1">
    <source>
        <dbReference type="EMBL" id="KAL0112354.1"/>
    </source>
</evidence>
<dbReference type="AlphaFoldDB" id="A0AAW2FBJ1"/>
<proteinExistence type="predicted"/>
<dbReference type="Proteomes" id="UP001430953">
    <property type="component" value="Unassembled WGS sequence"/>
</dbReference>
<keyword evidence="2" id="KW-1185">Reference proteome</keyword>
<organism evidence="1 2">
    <name type="scientific">Cardiocondyla obscurior</name>
    <dbReference type="NCBI Taxonomy" id="286306"/>
    <lineage>
        <taxon>Eukaryota</taxon>
        <taxon>Metazoa</taxon>
        <taxon>Ecdysozoa</taxon>
        <taxon>Arthropoda</taxon>
        <taxon>Hexapoda</taxon>
        <taxon>Insecta</taxon>
        <taxon>Pterygota</taxon>
        <taxon>Neoptera</taxon>
        <taxon>Endopterygota</taxon>
        <taxon>Hymenoptera</taxon>
        <taxon>Apocrita</taxon>
        <taxon>Aculeata</taxon>
        <taxon>Formicoidea</taxon>
        <taxon>Formicidae</taxon>
        <taxon>Myrmicinae</taxon>
        <taxon>Cardiocondyla</taxon>
    </lineage>
</organism>
<gene>
    <name evidence="1" type="ORF">PUN28_011998</name>
</gene>
<name>A0AAW2FBJ1_9HYME</name>
<dbReference type="EMBL" id="JADYXP020000012">
    <property type="protein sequence ID" value="KAL0112354.1"/>
    <property type="molecule type" value="Genomic_DNA"/>
</dbReference>
<sequence length="93" mass="11094">MPLVCMVLIVKYLIHQKYWIRNSSIYDIQSVYDKTIKVSSSSNRNICIQQAKLNILIQPFQIAQFCCKNSFMYFCARDVSDDRVYWEDVFHNN</sequence>
<comment type="caution">
    <text evidence="1">The sequence shown here is derived from an EMBL/GenBank/DDBJ whole genome shotgun (WGS) entry which is preliminary data.</text>
</comment>
<reference evidence="1 2" key="1">
    <citation type="submission" date="2023-03" db="EMBL/GenBank/DDBJ databases">
        <title>High recombination rates correlate with genetic variation in Cardiocondyla obscurior ants.</title>
        <authorList>
            <person name="Errbii M."/>
        </authorList>
    </citation>
    <scope>NUCLEOTIDE SEQUENCE [LARGE SCALE GENOMIC DNA]</scope>
    <source>
        <strain evidence="1">Alpha-2009</strain>
        <tissue evidence="1">Whole body</tissue>
    </source>
</reference>
<accession>A0AAW2FBJ1</accession>
<evidence type="ECO:0000313" key="2">
    <source>
        <dbReference type="Proteomes" id="UP001430953"/>
    </source>
</evidence>